<gene>
    <name evidence="2" type="ORF">P167DRAFT_546258</name>
</gene>
<accession>A0A3N4L0C9</accession>
<dbReference type="InParanoid" id="A0A3N4L0C9"/>
<dbReference type="AlphaFoldDB" id="A0A3N4L0C9"/>
<reference evidence="2 3" key="1">
    <citation type="journal article" date="2018" name="Nat. Ecol. Evol.">
        <title>Pezizomycetes genomes reveal the molecular basis of ectomycorrhizal truffle lifestyle.</title>
        <authorList>
            <person name="Murat C."/>
            <person name="Payen T."/>
            <person name="Noel B."/>
            <person name="Kuo A."/>
            <person name="Morin E."/>
            <person name="Chen J."/>
            <person name="Kohler A."/>
            <person name="Krizsan K."/>
            <person name="Balestrini R."/>
            <person name="Da Silva C."/>
            <person name="Montanini B."/>
            <person name="Hainaut M."/>
            <person name="Levati E."/>
            <person name="Barry K.W."/>
            <person name="Belfiori B."/>
            <person name="Cichocki N."/>
            <person name="Clum A."/>
            <person name="Dockter R.B."/>
            <person name="Fauchery L."/>
            <person name="Guy J."/>
            <person name="Iotti M."/>
            <person name="Le Tacon F."/>
            <person name="Lindquist E.A."/>
            <person name="Lipzen A."/>
            <person name="Malagnac F."/>
            <person name="Mello A."/>
            <person name="Molinier V."/>
            <person name="Miyauchi S."/>
            <person name="Poulain J."/>
            <person name="Riccioni C."/>
            <person name="Rubini A."/>
            <person name="Sitrit Y."/>
            <person name="Splivallo R."/>
            <person name="Traeger S."/>
            <person name="Wang M."/>
            <person name="Zifcakova L."/>
            <person name="Wipf D."/>
            <person name="Zambonelli A."/>
            <person name="Paolocci F."/>
            <person name="Nowrousian M."/>
            <person name="Ottonello S."/>
            <person name="Baldrian P."/>
            <person name="Spatafora J.W."/>
            <person name="Henrissat B."/>
            <person name="Nagy L.G."/>
            <person name="Aury J.M."/>
            <person name="Wincker P."/>
            <person name="Grigoriev I.V."/>
            <person name="Bonfante P."/>
            <person name="Martin F.M."/>
        </authorList>
    </citation>
    <scope>NUCLEOTIDE SEQUENCE [LARGE SCALE GENOMIC DNA]</scope>
    <source>
        <strain evidence="2 3">CCBAS932</strain>
    </source>
</reference>
<feature type="compositionally biased region" description="Polar residues" evidence="1">
    <location>
        <begin position="61"/>
        <end position="75"/>
    </location>
</feature>
<protein>
    <submittedName>
        <fullName evidence="2">Uncharacterized protein</fullName>
    </submittedName>
</protein>
<feature type="region of interest" description="Disordered" evidence="1">
    <location>
        <begin position="54"/>
        <end position="89"/>
    </location>
</feature>
<keyword evidence="3" id="KW-1185">Reference proteome</keyword>
<proteinExistence type="predicted"/>
<evidence type="ECO:0000256" key="1">
    <source>
        <dbReference type="SAM" id="MobiDB-lite"/>
    </source>
</evidence>
<dbReference type="EMBL" id="ML119135">
    <property type="protein sequence ID" value="RPB11435.1"/>
    <property type="molecule type" value="Genomic_DNA"/>
</dbReference>
<organism evidence="2 3">
    <name type="scientific">Morchella conica CCBAS932</name>
    <dbReference type="NCBI Taxonomy" id="1392247"/>
    <lineage>
        <taxon>Eukaryota</taxon>
        <taxon>Fungi</taxon>
        <taxon>Dikarya</taxon>
        <taxon>Ascomycota</taxon>
        <taxon>Pezizomycotina</taxon>
        <taxon>Pezizomycetes</taxon>
        <taxon>Pezizales</taxon>
        <taxon>Morchellaceae</taxon>
        <taxon>Morchella</taxon>
    </lineage>
</organism>
<dbReference type="Proteomes" id="UP000277580">
    <property type="component" value="Unassembled WGS sequence"/>
</dbReference>
<evidence type="ECO:0000313" key="2">
    <source>
        <dbReference type="EMBL" id="RPB11435.1"/>
    </source>
</evidence>
<evidence type="ECO:0000313" key="3">
    <source>
        <dbReference type="Proteomes" id="UP000277580"/>
    </source>
</evidence>
<sequence length="277" mass="31044">MILLELSTLLLNDYGGVEDSDHFSLHPSTCISSATIMEGHKISHSSPRYMLHQRQPIHPPSTISHPLSPSDTPTTALPHDNTPQPPPPSSWGYYGCLGRKLSCVFMMGYTMINGCVIPSHGSRLQHREPTQSPGPTVDVVKRHMELEPTDLELTAQGGELYPGNRWSRFDLNQERNHPYIGLSLRGHFRSLLCLLPFFLPPAAVVMILHQCQVRSMSGGHCKHLPTVAEIVITSQMKLRLQKFPNESTNPRIHAARHAQRIGERGFEVYLHVDYVLA</sequence>
<name>A0A3N4L0C9_9PEZI</name>